<dbReference type="Pfam" id="PF00329">
    <property type="entry name" value="Complex1_30kDa"/>
    <property type="match status" value="1"/>
</dbReference>
<dbReference type="GO" id="GO:0005886">
    <property type="term" value="C:plasma membrane"/>
    <property type="evidence" value="ECO:0007669"/>
    <property type="project" value="UniProtKB-SubCell"/>
</dbReference>
<dbReference type="PROSITE" id="PS00542">
    <property type="entry name" value="COMPLEX1_30K"/>
    <property type="match status" value="1"/>
</dbReference>
<organism evidence="10 11">
    <name type="scientific">Paraburkholderia monticola</name>
    <dbReference type="NCBI Taxonomy" id="1399968"/>
    <lineage>
        <taxon>Bacteria</taxon>
        <taxon>Pseudomonadati</taxon>
        <taxon>Pseudomonadota</taxon>
        <taxon>Betaproteobacteria</taxon>
        <taxon>Burkholderiales</taxon>
        <taxon>Burkholderiaceae</taxon>
        <taxon>Paraburkholderia</taxon>
    </lineage>
</organism>
<dbReference type="EC" id="7.1.1.-" evidence="6"/>
<dbReference type="PANTHER" id="PTHR10884:SF14">
    <property type="entry name" value="NADH DEHYDROGENASE [UBIQUINONE] IRON-SULFUR PROTEIN 3, MITOCHONDRIAL"/>
    <property type="match status" value="1"/>
</dbReference>
<dbReference type="GO" id="GO:0008137">
    <property type="term" value="F:NADH dehydrogenase (ubiquinone) activity"/>
    <property type="evidence" value="ECO:0007669"/>
    <property type="project" value="InterPro"/>
</dbReference>
<comment type="similarity">
    <text evidence="1 6 7">Belongs to the complex I 30 kDa subunit family.</text>
</comment>
<dbReference type="NCBIfam" id="TIGR01961">
    <property type="entry name" value="NuoC_fam"/>
    <property type="match status" value="1"/>
</dbReference>
<evidence type="ECO:0000256" key="8">
    <source>
        <dbReference type="RuleBase" id="RU003582"/>
    </source>
</evidence>
<dbReference type="Proteomes" id="UP000075613">
    <property type="component" value="Unassembled WGS sequence"/>
</dbReference>
<evidence type="ECO:0000256" key="6">
    <source>
        <dbReference type="HAMAP-Rule" id="MF_01357"/>
    </source>
</evidence>
<accession>A0A149PVR1</accession>
<dbReference type="InterPro" id="IPR001268">
    <property type="entry name" value="NADH_UbQ_OxRdtase_30kDa_su"/>
</dbReference>
<keyword evidence="6 7" id="KW-1278">Translocase</keyword>
<sequence>MASKLETLKANLEAAFGGLLLSTTEAIGELTIVVKASDYLNVATRLRDDRSLGFEQCVDLCGVDYQTYADGAYDGPRFAAVLHLLSVQNNWRLRLRVFAPDDDMPILPSVVDIWNSVNWYEREAFDLYGIVFEGHPDLRRILTDYGFIGHPFRKDFPVSGYVEMRYDPEEKRVVYQPVTIEPREITPRVIREDHYGGLKH</sequence>
<dbReference type="InterPro" id="IPR037232">
    <property type="entry name" value="NADH_quin_OxRdtase_su_C/D-like"/>
</dbReference>
<dbReference type="InterPro" id="IPR020396">
    <property type="entry name" value="NADH_UbQ_OxRdtase_CS"/>
</dbReference>
<feature type="domain" description="NADH:ubiquinone oxidoreductase 30kDa subunit" evidence="9">
    <location>
        <begin position="32"/>
        <end position="161"/>
    </location>
</feature>
<evidence type="ECO:0000256" key="4">
    <source>
        <dbReference type="ARBA" id="ARBA00023075"/>
    </source>
</evidence>
<dbReference type="NCBIfam" id="NF004730">
    <property type="entry name" value="PRK06074.1-1"/>
    <property type="match status" value="1"/>
</dbReference>
<dbReference type="GO" id="GO:0050136">
    <property type="term" value="F:NADH dehydrogenase (quinone) (non-electrogenic) activity"/>
    <property type="evidence" value="ECO:0007669"/>
    <property type="project" value="UniProtKB-UniRule"/>
</dbReference>
<dbReference type="STRING" id="1399968.CI15_08465"/>
<proteinExistence type="inferred from homology"/>
<gene>
    <name evidence="6" type="primary">nuoC</name>
    <name evidence="10" type="ORF">CI15_08465</name>
</gene>
<reference evidence="10 11" key="1">
    <citation type="journal article" date="2015" name="Int. J. Syst. Evol. Microbiol.">
        <title>Burkholderia monticola sp. nov., isolated from mountain soil.</title>
        <authorList>
            <person name="Baek I."/>
            <person name="Seo B."/>
            <person name="Lee I."/>
            <person name="Yi H."/>
            <person name="Chun J."/>
        </authorList>
    </citation>
    <scope>NUCLEOTIDE SEQUENCE [LARGE SCALE GENOMIC DNA]</scope>
    <source>
        <strain evidence="10 11">JC2948</strain>
    </source>
</reference>
<evidence type="ECO:0000313" key="11">
    <source>
        <dbReference type="Proteomes" id="UP000075613"/>
    </source>
</evidence>
<comment type="subunit">
    <text evidence="6">NDH-1 is composed of 14 different subunits. Subunits NuoB, C, D, E, F, and G constitute the peripheral sector of the complex.</text>
</comment>
<evidence type="ECO:0000256" key="2">
    <source>
        <dbReference type="ARBA" id="ARBA00022448"/>
    </source>
</evidence>
<dbReference type="EMBL" id="LRBG01000005">
    <property type="protein sequence ID" value="KXU89079.1"/>
    <property type="molecule type" value="Genomic_DNA"/>
</dbReference>
<name>A0A149PVR1_9BURK</name>
<dbReference type="SUPFAM" id="SSF143243">
    <property type="entry name" value="Nqo5-like"/>
    <property type="match status" value="1"/>
</dbReference>
<dbReference type="PANTHER" id="PTHR10884">
    <property type="entry name" value="NADH DEHYDROGENASE UBIQUINONE IRON-SULFUR PROTEIN 3"/>
    <property type="match status" value="1"/>
</dbReference>
<keyword evidence="4 6" id="KW-0830">Ubiquinone</keyword>
<keyword evidence="5 6" id="KW-0472">Membrane</keyword>
<evidence type="ECO:0000256" key="5">
    <source>
        <dbReference type="ARBA" id="ARBA00023136"/>
    </source>
</evidence>
<protein>
    <recommendedName>
        <fullName evidence="6">NADH-quinone oxidoreductase subunit C</fullName>
        <ecNumber evidence="6">7.1.1.-</ecNumber>
    </recommendedName>
    <alternativeName>
        <fullName evidence="6">NADH dehydrogenase I subunit C</fullName>
    </alternativeName>
    <alternativeName>
        <fullName evidence="6">NDH-1 subunit C</fullName>
    </alternativeName>
</protein>
<keyword evidence="2 6" id="KW-0813">Transport</keyword>
<dbReference type="AlphaFoldDB" id="A0A149PVR1"/>
<keyword evidence="11" id="KW-1185">Reference proteome</keyword>
<evidence type="ECO:0000259" key="9">
    <source>
        <dbReference type="Pfam" id="PF00329"/>
    </source>
</evidence>
<dbReference type="RefSeq" id="WP_062126297.1">
    <property type="nucleotide sequence ID" value="NZ_LRBG01000005.1"/>
</dbReference>
<comment type="catalytic activity">
    <reaction evidence="6 8">
        <text>a quinone + NADH + 5 H(+)(in) = a quinol + NAD(+) + 4 H(+)(out)</text>
        <dbReference type="Rhea" id="RHEA:57888"/>
        <dbReference type="ChEBI" id="CHEBI:15378"/>
        <dbReference type="ChEBI" id="CHEBI:24646"/>
        <dbReference type="ChEBI" id="CHEBI:57540"/>
        <dbReference type="ChEBI" id="CHEBI:57945"/>
        <dbReference type="ChEBI" id="CHEBI:132124"/>
    </reaction>
</comment>
<evidence type="ECO:0000256" key="7">
    <source>
        <dbReference type="RuleBase" id="RU003456"/>
    </source>
</evidence>
<comment type="subcellular location">
    <subcellularLocation>
        <location evidence="6">Cell membrane</location>
        <topology evidence="6">Peripheral membrane protein</topology>
        <orientation evidence="6">Cytoplasmic side</orientation>
    </subcellularLocation>
</comment>
<keyword evidence="3 6" id="KW-0874">Quinone</keyword>
<comment type="function">
    <text evidence="6">NDH-1 shuttles electrons from NADH, via FMN and iron-sulfur (Fe-S) centers, to quinones in the respiratory chain. The immediate electron acceptor for the enzyme in this species is believed to be ubiquinone. Couples the redox reaction to proton translocation (for every two electrons transferred, four hydrogen ions are translocated across the cytoplasmic membrane), and thus conserves the redox energy in a proton gradient.</text>
</comment>
<evidence type="ECO:0000313" key="10">
    <source>
        <dbReference type="EMBL" id="KXU89079.1"/>
    </source>
</evidence>
<keyword evidence="6" id="KW-1003">Cell membrane</keyword>
<dbReference type="Gene3D" id="3.30.460.80">
    <property type="entry name" value="NADH:ubiquinone oxidoreductase, 30kDa subunit"/>
    <property type="match status" value="1"/>
</dbReference>
<evidence type="ECO:0000256" key="1">
    <source>
        <dbReference type="ARBA" id="ARBA00007569"/>
    </source>
</evidence>
<dbReference type="OrthoDB" id="9803286at2"/>
<comment type="caution">
    <text evidence="10">The sequence shown here is derived from an EMBL/GenBank/DDBJ whole genome shotgun (WGS) entry which is preliminary data.</text>
</comment>
<dbReference type="InterPro" id="IPR010218">
    <property type="entry name" value="NADH_DH_suC"/>
</dbReference>
<dbReference type="HAMAP" id="MF_01357">
    <property type="entry name" value="NDH1_NuoC"/>
    <property type="match status" value="1"/>
</dbReference>
<evidence type="ECO:0000256" key="3">
    <source>
        <dbReference type="ARBA" id="ARBA00022719"/>
    </source>
</evidence>
<dbReference type="GO" id="GO:0048038">
    <property type="term" value="F:quinone binding"/>
    <property type="evidence" value="ECO:0007669"/>
    <property type="project" value="UniProtKB-KW"/>
</dbReference>
<keyword evidence="6 7" id="KW-0520">NAD</keyword>